<name>A0ABS8KJ95_9BURK</name>
<dbReference type="InterPro" id="IPR041129">
    <property type="entry name" value="CdiI_2"/>
</dbReference>
<keyword evidence="3" id="KW-1185">Reference proteome</keyword>
<protein>
    <recommendedName>
        <fullName evidence="1">CdiI immunity protein domain-containing protein</fullName>
    </recommendedName>
</protein>
<dbReference type="Proteomes" id="UP001430614">
    <property type="component" value="Unassembled WGS sequence"/>
</dbReference>
<gene>
    <name evidence="2" type="ORF">LJ655_23780</name>
</gene>
<dbReference type="Pfam" id="PF18593">
    <property type="entry name" value="CdiI_2"/>
    <property type="match status" value="1"/>
</dbReference>
<proteinExistence type="predicted"/>
<comment type="caution">
    <text evidence="2">The sequence shown here is derived from an EMBL/GenBank/DDBJ whole genome shotgun (WGS) entry which is preliminary data.</text>
</comment>
<evidence type="ECO:0000259" key="1">
    <source>
        <dbReference type="Pfam" id="PF18593"/>
    </source>
</evidence>
<evidence type="ECO:0000313" key="2">
    <source>
        <dbReference type="EMBL" id="MCC8404856.1"/>
    </source>
</evidence>
<sequence>MTMNNGKYSNLEQLIMGRFHEDYSLYGDSIPDLVLSYKRGMNQTEKAAALKEIEQLKEDNRDNLDAAFEDAFGCHVDPVLWGHTAASFLDELKRLLSE</sequence>
<reference evidence="2 3" key="1">
    <citation type="submission" date="2021-11" db="EMBL/GenBank/DDBJ databases">
        <authorList>
            <person name="Oh E.-T."/>
            <person name="Kim S.-B."/>
        </authorList>
    </citation>
    <scope>NUCLEOTIDE SEQUENCE [LARGE SCALE GENOMIC DNA]</scope>
    <source>
        <strain evidence="2 3">MMS20-SJTN17</strain>
    </source>
</reference>
<dbReference type="EMBL" id="JAJITC010000015">
    <property type="protein sequence ID" value="MCC8404856.1"/>
    <property type="molecule type" value="Genomic_DNA"/>
</dbReference>
<organism evidence="2 3">
    <name type="scientific">Paraburkholderia translucens</name>
    <dbReference type="NCBI Taxonomy" id="2886945"/>
    <lineage>
        <taxon>Bacteria</taxon>
        <taxon>Pseudomonadati</taxon>
        <taxon>Pseudomonadota</taxon>
        <taxon>Betaproteobacteria</taxon>
        <taxon>Burkholderiales</taxon>
        <taxon>Burkholderiaceae</taxon>
        <taxon>Paraburkholderia</taxon>
    </lineage>
</organism>
<feature type="domain" description="CdiI immunity protein" evidence="1">
    <location>
        <begin position="7"/>
        <end position="95"/>
    </location>
</feature>
<dbReference type="RefSeq" id="WP_230563669.1">
    <property type="nucleotide sequence ID" value="NZ_JAJITC010000015.1"/>
</dbReference>
<accession>A0ABS8KJ95</accession>
<evidence type="ECO:0000313" key="3">
    <source>
        <dbReference type="Proteomes" id="UP001430614"/>
    </source>
</evidence>